<comment type="caution">
    <text evidence="8">The sequence shown here is derived from an EMBL/GenBank/DDBJ whole genome shotgun (WGS) entry which is preliminary data.</text>
</comment>
<dbReference type="GO" id="GO:0004888">
    <property type="term" value="F:transmembrane signaling receptor activity"/>
    <property type="evidence" value="ECO:0007669"/>
    <property type="project" value="InterPro"/>
</dbReference>
<feature type="transmembrane region" description="Helical" evidence="6">
    <location>
        <begin position="36"/>
        <end position="57"/>
    </location>
</feature>
<feature type="region of interest" description="Disordered" evidence="5">
    <location>
        <begin position="569"/>
        <end position="610"/>
    </location>
</feature>
<reference evidence="8 9" key="1">
    <citation type="submission" date="2018-03" db="EMBL/GenBank/DDBJ databases">
        <title>Bacillus urumqiensis sp. nov., a moderately haloalkaliphilic bacterium isolated from a salt lake.</title>
        <authorList>
            <person name="Zhao B."/>
            <person name="Liao Z."/>
        </authorList>
    </citation>
    <scope>NUCLEOTIDE SEQUENCE [LARGE SCALE GENOMIC DNA]</scope>
    <source>
        <strain evidence="8 9">BZ-SZ-XJ18</strain>
    </source>
</reference>
<accession>A0A2P6MF01</accession>
<evidence type="ECO:0000259" key="7">
    <source>
        <dbReference type="PROSITE" id="PS50111"/>
    </source>
</evidence>
<dbReference type="EMBL" id="PVNS01000011">
    <property type="protein sequence ID" value="PRO64858.1"/>
    <property type="molecule type" value="Genomic_DNA"/>
</dbReference>
<feature type="coiled-coil region" evidence="4">
    <location>
        <begin position="265"/>
        <end position="299"/>
    </location>
</feature>
<dbReference type="AlphaFoldDB" id="A0A2P6MF01"/>
<name>A0A2P6MF01_ALKUR</name>
<dbReference type="InterPro" id="IPR004090">
    <property type="entry name" value="Chemotax_Me-accpt_rcpt"/>
</dbReference>
<evidence type="ECO:0000313" key="9">
    <source>
        <dbReference type="Proteomes" id="UP000243650"/>
    </source>
</evidence>
<dbReference type="PRINTS" id="PR00260">
    <property type="entry name" value="CHEMTRNSDUCR"/>
</dbReference>
<keyword evidence="1 3" id="KW-0807">Transducer</keyword>
<keyword evidence="6" id="KW-0812">Transmembrane</keyword>
<feature type="transmembrane region" description="Helical" evidence="6">
    <location>
        <begin position="212"/>
        <end position="235"/>
    </location>
</feature>
<dbReference type="Pfam" id="PF00015">
    <property type="entry name" value="MCPsignal"/>
    <property type="match status" value="1"/>
</dbReference>
<dbReference type="GO" id="GO:0007165">
    <property type="term" value="P:signal transduction"/>
    <property type="evidence" value="ECO:0007669"/>
    <property type="project" value="UniProtKB-KW"/>
</dbReference>
<dbReference type="InterPro" id="IPR004089">
    <property type="entry name" value="MCPsignal_dom"/>
</dbReference>
<dbReference type="PANTHER" id="PTHR32089">
    <property type="entry name" value="METHYL-ACCEPTING CHEMOTAXIS PROTEIN MCPB"/>
    <property type="match status" value="1"/>
</dbReference>
<evidence type="ECO:0000256" key="1">
    <source>
        <dbReference type="ARBA" id="ARBA00023224"/>
    </source>
</evidence>
<gene>
    <name evidence="8" type="ORF">C6I21_11965</name>
</gene>
<protein>
    <recommendedName>
        <fullName evidence="7">Methyl-accepting transducer domain-containing protein</fullName>
    </recommendedName>
</protein>
<evidence type="ECO:0000256" key="4">
    <source>
        <dbReference type="SAM" id="Coils"/>
    </source>
</evidence>
<evidence type="ECO:0000256" key="3">
    <source>
        <dbReference type="PROSITE-ProRule" id="PRU00284"/>
    </source>
</evidence>
<keyword evidence="6" id="KW-0472">Membrane</keyword>
<dbReference type="GO" id="GO:0006935">
    <property type="term" value="P:chemotaxis"/>
    <property type="evidence" value="ECO:0007669"/>
    <property type="project" value="InterPro"/>
</dbReference>
<evidence type="ECO:0000313" key="8">
    <source>
        <dbReference type="EMBL" id="PRO64858.1"/>
    </source>
</evidence>
<organism evidence="8 9">
    <name type="scientific">Alkalicoccus urumqiensis</name>
    <name type="common">Bacillus urumqiensis</name>
    <dbReference type="NCBI Taxonomy" id="1548213"/>
    <lineage>
        <taxon>Bacteria</taxon>
        <taxon>Bacillati</taxon>
        <taxon>Bacillota</taxon>
        <taxon>Bacilli</taxon>
        <taxon>Bacillales</taxon>
        <taxon>Bacillaceae</taxon>
        <taxon>Alkalicoccus</taxon>
    </lineage>
</organism>
<evidence type="ECO:0000256" key="5">
    <source>
        <dbReference type="SAM" id="MobiDB-lite"/>
    </source>
</evidence>
<dbReference type="OrthoDB" id="2803178at2"/>
<evidence type="ECO:0000256" key="2">
    <source>
        <dbReference type="ARBA" id="ARBA00029447"/>
    </source>
</evidence>
<evidence type="ECO:0000256" key="6">
    <source>
        <dbReference type="SAM" id="Phobius"/>
    </source>
</evidence>
<dbReference type="SMART" id="SM00283">
    <property type="entry name" value="MA"/>
    <property type="match status" value="1"/>
</dbReference>
<dbReference type="PROSITE" id="PS50111">
    <property type="entry name" value="CHEMOTAXIS_TRANSDUC_2"/>
    <property type="match status" value="1"/>
</dbReference>
<dbReference type="Proteomes" id="UP000243650">
    <property type="component" value="Unassembled WGS sequence"/>
</dbReference>
<dbReference type="Gene3D" id="1.10.287.950">
    <property type="entry name" value="Methyl-accepting chemotaxis protein"/>
    <property type="match status" value="1"/>
</dbReference>
<dbReference type="GO" id="GO:0016020">
    <property type="term" value="C:membrane"/>
    <property type="evidence" value="ECO:0007669"/>
    <property type="project" value="InterPro"/>
</dbReference>
<comment type="similarity">
    <text evidence="2">Belongs to the methyl-accepting chemotaxis (MCP) protein family.</text>
</comment>
<dbReference type="PANTHER" id="PTHR32089:SF112">
    <property type="entry name" value="LYSOZYME-LIKE PROTEIN-RELATED"/>
    <property type="match status" value="1"/>
</dbReference>
<keyword evidence="4" id="KW-0175">Coiled coil</keyword>
<keyword evidence="9" id="KW-1185">Reference proteome</keyword>
<proteinExistence type="inferred from homology"/>
<dbReference type="SUPFAM" id="SSF58104">
    <property type="entry name" value="Methyl-accepting chemotaxis protein (MCP) signaling domain"/>
    <property type="match status" value="1"/>
</dbReference>
<feature type="domain" description="Methyl-accepting transducer" evidence="7">
    <location>
        <begin position="303"/>
        <end position="539"/>
    </location>
</feature>
<sequence length="610" mass="68126">MLYCSTRCKRLHLFMKKYIEGGRTMKQRMQRLLPRLYLLTAVIILTCLTAGGLLYYFTNEVQNSHETSEQVTAFNQEYHTLIQSIHQMSLEQMQLTSGGYDESLVESLESSVVEARDLLTSLEESSLDEDLLHYLAFLHEPVDQYESHINQYFSSVFIGEEAEQIENRIMPGITRAEAQTNSVHERVESMLQEEQQAASSSLESALSFTEQAVTGALLILIIVPLAGFLWFGYSLRTGLKKLRSRIQAYSRNDYLFLQEPGSDELGEADRELALMGQKLASYEEKNETLAEEVMQAVHSVNRLADKQQAALTEMEGDTSGMDSRVHLQSDHTTSISASTEELAAGTEEIDGQLTEMLEEMKSIRRETDDGRSDIYLLQQTMADLDDRLGGSTEAAESLSTMMSEVETFLAGIGDITEKTKMLAINASIEAAKAGEAGRSFAVVAGEIQRLSEGTKSFSSQMHTVLRSMQQKAEGMVTSFSEFKQSALEMGEQTEQTASRFNLVKKKTEAAETEQRQVAASIHEMTGTIAEAAESVAELASSATELLENSGNIHTSIQKQLQDQQILNKEMKSLERTAERLRSSKNEEPWNLKTQHEDEGSKKNIDKKVAI</sequence>
<keyword evidence="6" id="KW-1133">Transmembrane helix</keyword>